<sequence>DDGISPANDPAGIFELVELVGNGTYGQVYKGRHVKTGQLAAIKVMDVTGDEEEEIKAEINMLKKYSHHRNIATYYGAFVKKNPPGVDDQLWLVMEFCGAGSVTDLIKNTKGNSLKEEWTAYICREILRGLTHLHQHKVIHRDIKGQNVLLTENAEVKLVDFGVSAQLDRTVGRRNTFIGTPYWMAPEVIACDENPEATYDFKSDLWSLGITAIEMAEGAPPLCDMHPMRALFLIPRNPAPRLKSKKWSKKFQSFIESCLVKSHGQRPSTEQLLKHPFIRELPNERQVRIQLKDHIDRTKKKRGERDETEYEYSGSEEEEEERDVGEPSSIINIPGESTLRRDFLRLQLANKERSEALRRQQLEQQQNEEHKRLLLAERQKRIEEQKEQRRRLEEVRLPCLQSEYIRRQLEEEQRQLEILQQQLLQEQALLMEYKRKQIEEQRQADRLQRQLQQERAYLVSLQQPRPQDKKQLYHYKDTAPSNDKPAWAKEVEERSKLNRQCSPALHHKGSNRISDPSLPPRSEPFSSGGIEQSRTPPTHHSVEPQMAHLVQVKSHGLSGSQSLHDPAGVTGLSPSPSPSPGRPPMPRQNSDPTSDTPPPPPHPRLVPPPDKLDRSSWLRTDLDLPPKVCMTMSVPQRTTSISPALVRKNSPGNGLGGLAPRAGAHLIRASNPDLRRTDVSMETPLKRMSSGSSSSSSTPSSQGGSNERGVSKVEGSAGPAQETKDDNRDVTLTRPSRPADLTALAKELRDLRQGEELNRPPAKVTDYSSSSDESQSDEDEGGEGRSNDGSVAVSDIPRIMRSSTLAEGNGFCYNANLPDLVQQSPSPLVSPGDGSGRSHPEYGMGSGSGSKSSSFTPFVDPRVYGTSPTEDDDENSAPALFPNELLLHEQARLNEARKISVVNVNPTNIRPHSDTPEIRKYKKRFNSEILCAALWGVNLLVGTENGLMLLDRSGQGKVYNLISRRRFQQMDVLEGLNVLVTISGKKNKLRVYYLSWLRNRILHNDPEVEKKQGWITVGELEGCVHYKVVKYERIKFLVIALKNSVEIYAWAPKPYHKFMAFKSFTDLQHRPQLVDLTVEEGQRLKVIYGSSVGFHVIDVDSGNPYDIYVPSHIQSQVTPHAIVVLPRTDGMEMLLCYEDEGVYVNTYGRITKDVVLQWGEMPTSVAYIHSNQIMGWGEKAIEIRSVETGHLDGVFMHKRAQRLKFLSERNDKVFFASVRSGGSSQVFFMTLNRSSMMNW</sequence>
<gene>
    <name evidence="15" type="primary">TNIK</name>
</gene>
<dbReference type="PROSITE" id="PS50219">
    <property type="entry name" value="CNH"/>
    <property type="match status" value="1"/>
</dbReference>
<evidence type="ECO:0000256" key="8">
    <source>
        <dbReference type="ARBA" id="ARBA00047899"/>
    </source>
</evidence>
<dbReference type="FunFam" id="3.30.200.20:FF:000006">
    <property type="entry name" value="TRAF2 and NCK-interacting protein kinase isoform 4"/>
    <property type="match status" value="1"/>
</dbReference>
<keyword evidence="5 10" id="KW-0547">Nucleotide-binding</keyword>
<proteinExistence type="inferred from homology"/>
<keyword evidence="7 10" id="KW-0067">ATP-binding</keyword>
<dbReference type="PROSITE" id="PS00108">
    <property type="entry name" value="PROTEIN_KINASE_ST"/>
    <property type="match status" value="1"/>
</dbReference>
<feature type="binding site" evidence="10">
    <location>
        <position position="43"/>
    </location>
    <ligand>
        <name>ATP</name>
        <dbReference type="ChEBI" id="CHEBI:30616"/>
    </ligand>
</feature>
<dbReference type="Proteomes" id="UP000265140">
    <property type="component" value="Chromosome 21"/>
</dbReference>
<dbReference type="CDD" id="cd06637">
    <property type="entry name" value="STKc_TNIK"/>
    <property type="match status" value="1"/>
</dbReference>
<name>A0A3P8ZXU9_ESOLU</name>
<dbReference type="SUPFAM" id="SSF56112">
    <property type="entry name" value="Protein kinase-like (PK-like)"/>
    <property type="match status" value="1"/>
</dbReference>
<keyword evidence="11" id="KW-0175">Coiled coil</keyword>
<reference evidence="15" key="3">
    <citation type="submission" date="2025-08" db="UniProtKB">
        <authorList>
            <consortium name="Ensembl"/>
        </authorList>
    </citation>
    <scope>IDENTIFICATION</scope>
</reference>
<evidence type="ECO:0000256" key="6">
    <source>
        <dbReference type="ARBA" id="ARBA00022777"/>
    </source>
</evidence>
<comment type="similarity">
    <text evidence="1">Belongs to the protein kinase superfamily. STE Ser/Thr protein kinase family. STE20 subfamily.</text>
</comment>
<feature type="compositionally biased region" description="Polar residues" evidence="12">
    <location>
        <begin position="529"/>
        <end position="538"/>
    </location>
</feature>
<reference evidence="16" key="1">
    <citation type="journal article" date="2014" name="PLoS ONE">
        <title>The genome and linkage map of the northern pike (Esox lucius): conserved synteny revealed between the salmonid sister group and the Neoteleostei.</title>
        <authorList>
            <person name="Rondeau E.B."/>
            <person name="Minkley D.R."/>
            <person name="Leong J.S."/>
            <person name="Messmer A.M."/>
            <person name="Jantzen J.R."/>
            <person name="von Schalburg K.R."/>
            <person name="Lemon C."/>
            <person name="Bird N.H."/>
            <person name="Koop B.F."/>
        </authorList>
    </citation>
    <scope>NUCLEOTIDE SEQUENCE</scope>
</reference>
<evidence type="ECO:0000256" key="7">
    <source>
        <dbReference type="ARBA" id="ARBA00022840"/>
    </source>
</evidence>
<evidence type="ECO:0000256" key="12">
    <source>
        <dbReference type="SAM" id="MobiDB-lite"/>
    </source>
</evidence>
<feature type="compositionally biased region" description="Pro residues" evidence="12">
    <location>
        <begin position="575"/>
        <end position="586"/>
    </location>
</feature>
<dbReference type="InterPro" id="IPR000719">
    <property type="entry name" value="Prot_kinase_dom"/>
</dbReference>
<dbReference type="PROSITE" id="PS50011">
    <property type="entry name" value="PROTEIN_KINASE_DOM"/>
    <property type="match status" value="1"/>
</dbReference>
<evidence type="ECO:0000313" key="15">
    <source>
        <dbReference type="Ensembl" id="ENSELUP00000033309.3"/>
    </source>
</evidence>
<evidence type="ECO:0000256" key="11">
    <source>
        <dbReference type="SAM" id="Coils"/>
    </source>
</evidence>
<feature type="compositionally biased region" description="Acidic residues" evidence="12">
    <location>
        <begin position="306"/>
        <end position="323"/>
    </location>
</feature>
<feature type="coiled-coil region" evidence="11">
    <location>
        <begin position="359"/>
        <end position="450"/>
    </location>
</feature>
<feature type="compositionally biased region" description="Basic and acidic residues" evidence="12">
    <location>
        <begin position="746"/>
        <end position="758"/>
    </location>
</feature>
<dbReference type="Pfam" id="PF00069">
    <property type="entry name" value="Pkinase"/>
    <property type="match status" value="1"/>
</dbReference>
<dbReference type="FunFam" id="1.10.510.10:FF:000003">
    <property type="entry name" value="TRAF2 and NCK-interacting protein kinase isoform 4"/>
    <property type="match status" value="1"/>
</dbReference>
<dbReference type="SMART" id="SM00220">
    <property type="entry name" value="S_TKc"/>
    <property type="match status" value="1"/>
</dbReference>
<keyword evidence="6" id="KW-0418">Kinase</keyword>
<organism evidence="15 16">
    <name type="scientific">Esox lucius</name>
    <name type="common">Northern pike</name>
    <dbReference type="NCBI Taxonomy" id="8010"/>
    <lineage>
        <taxon>Eukaryota</taxon>
        <taxon>Metazoa</taxon>
        <taxon>Chordata</taxon>
        <taxon>Craniata</taxon>
        <taxon>Vertebrata</taxon>
        <taxon>Euteleostomi</taxon>
        <taxon>Actinopterygii</taxon>
        <taxon>Neopterygii</taxon>
        <taxon>Teleostei</taxon>
        <taxon>Protacanthopterygii</taxon>
        <taxon>Esociformes</taxon>
        <taxon>Esocidae</taxon>
        <taxon>Esox</taxon>
    </lineage>
</organism>
<dbReference type="Gene3D" id="1.10.510.10">
    <property type="entry name" value="Transferase(Phosphotransferase) domain 1"/>
    <property type="match status" value="1"/>
</dbReference>
<dbReference type="InterPro" id="IPR017441">
    <property type="entry name" value="Protein_kinase_ATP_BS"/>
</dbReference>
<feature type="domain" description="Protein kinase" evidence="13">
    <location>
        <begin position="14"/>
        <end position="278"/>
    </location>
</feature>
<dbReference type="AlphaFoldDB" id="A0A3P8ZXU9"/>
<dbReference type="SMART" id="SM00036">
    <property type="entry name" value="CNH"/>
    <property type="match status" value="1"/>
</dbReference>
<dbReference type="InterPro" id="IPR011009">
    <property type="entry name" value="Kinase-like_dom_sf"/>
</dbReference>
<feature type="compositionally biased region" description="Low complexity" evidence="12">
    <location>
        <begin position="689"/>
        <end position="705"/>
    </location>
</feature>
<dbReference type="InterPro" id="IPR008271">
    <property type="entry name" value="Ser/Thr_kinase_AS"/>
</dbReference>
<comment type="catalytic activity">
    <reaction evidence="8">
        <text>L-threonyl-[protein] + ATP = O-phospho-L-threonyl-[protein] + ADP + H(+)</text>
        <dbReference type="Rhea" id="RHEA:46608"/>
        <dbReference type="Rhea" id="RHEA-COMP:11060"/>
        <dbReference type="Rhea" id="RHEA-COMP:11605"/>
        <dbReference type="ChEBI" id="CHEBI:15378"/>
        <dbReference type="ChEBI" id="CHEBI:30013"/>
        <dbReference type="ChEBI" id="CHEBI:30616"/>
        <dbReference type="ChEBI" id="CHEBI:61977"/>
        <dbReference type="ChEBI" id="CHEBI:456216"/>
        <dbReference type="EC" id="2.7.11.1"/>
    </reaction>
</comment>
<reference evidence="15" key="4">
    <citation type="submission" date="2025-09" db="UniProtKB">
        <authorList>
            <consortium name="Ensembl"/>
        </authorList>
    </citation>
    <scope>IDENTIFICATION</scope>
</reference>
<dbReference type="GO" id="GO:0005524">
    <property type="term" value="F:ATP binding"/>
    <property type="evidence" value="ECO:0007669"/>
    <property type="project" value="UniProtKB-UniRule"/>
</dbReference>
<feature type="compositionally biased region" description="Basic and acidic residues" evidence="12">
    <location>
        <begin position="722"/>
        <end position="731"/>
    </location>
</feature>
<dbReference type="GeneTree" id="ENSGT00950000183196"/>
<feature type="region of interest" description="Disordered" evidence="12">
    <location>
        <begin position="553"/>
        <end position="620"/>
    </location>
</feature>
<feature type="domain" description="CNH" evidence="14">
    <location>
        <begin position="926"/>
        <end position="1213"/>
    </location>
</feature>
<evidence type="ECO:0000256" key="5">
    <source>
        <dbReference type="ARBA" id="ARBA00022741"/>
    </source>
</evidence>
<evidence type="ECO:0000259" key="14">
    <source>
        <dbReference type="PROSITE" id="PS50219"/>
    </source>
</evidence>
<keyword evidence="4" id="KW-0808">Transferase</keyword>
<feature type="region of interest" description="Disordered" evidence="12">
    <location>
        <begin position="823"/>
        <end position="878"/>
    </location>
</feature>
<dbReference type="Gene3D" id="3.30.200.20">
    <property type="entry name" value="Phosphorylase Kinase, domain 1"/>
    <property type="match status" value="1"/>
</dbReference>
<evidence type="ECO:0000256" key="1">
    <source>
        <dbReference type="ARBA" id="ARBA00008874"/>
    </source>
</evidence>
<dbReference type="InterPro" id="IPR001180">
    <property type="entry name" value="CNH_dom"/>
</dbReference>
<protein>
    <recommendedName>
        <fullName evidence="2">non-specific serine/threonine protein kinase</fullName>
        <ecNumber evidence="2">2.7.11.1</ecNumber>
    </recommendedName>
</protein>
<dbReference type="Pfam" id="PF00780">
    <property type="entry name" value="CNH"/>
    <property type="match status" value="1"/>
</dbReference>
<evidence type="ECO:0000256" key="9">
    <source>
        <dbReference type="ARBA" id="ARBA00048679"/>
    </source>
</evidence>
<dbReference type="InterPro" id="IPR051700">
    <property type="entry name" value="STE20_Ser-Thr_kinase"/>
</dbReference>
<feature type="region of interest" description="Disordered" evidence="12">
    <location>
        <begin position="638"/>
        <end position="795"/>
    </location>
</feature>
<feature type="compositionally biased region" description="Basic and acidic residues" evidence="12">
    <location>
        <begin position="486"/>
        <end position="496"/>
    </location>
</feature>
<dbReference type="PANTHER" id="PTHR47096">
    <property type="entry name" value="MISSHAPEN LIKE KINASE 1"/>
    <property type="match status" value="1"/>
</dbReference>
<keyword evidence="16" id="KW-1185">Reference proteome</keyword>
<dbReference type="Bgee" id="ENSELUG00000001416">
    <property type="expression patterns" value="Expressed in nose and 14 other cell types or tissues"/>
</dbReference>
<evidence type="ECO:0000256" key="2">
    <source>
        <dbReference type="ARBA" id="ARBA00012513"/>
    </source>
</evidence>
<feature type="compositionally biased region" description="Pro residues" evidence="12">
    <location>
        <begin position="595"/>
        <end position="609"/>
    </location>
</feature>
<dbReference type="GO" id="GO:0005829">
    <property type="term" value="C:cytosol"/>
    <property type="evidence" value="ECO:0007669"/>
    <property type="project" value="TreeGrafter"/>
</dbReference>
<dbReference type="GO" id="GO:0004674">
    <property type="term" value="F:protein serine/threonine kinase activity"/>
    <property type="evidence" value="ECO:0007669"/>
    <property type="project" value="UniProtKB-KW"/>
</dbReference>
<feature type="compositionally biased region" description="Basic and acidic residues" evidence="12">
    <location>
        <begin position="610"/>
        <end position="620"/>
    </location>
</feature>
<evidence type="ECO:0000256" key="10">
    <source>
        <dbReference type="PROSITE-ProRule" id="PRU10141"/>
    </source>
</evidence>
<keyword evidence="3" id="KW-0723">Serine/threonine-protein kinase</keyword>
<dbReference type="PROSITE" id="PS00107">
    <property type="entry name" value="PROTEIN_KINASE_ATP"/>
    <property type="match status" value="1"/>
</dbReference>
<dbReference type="EC" id="2.7.11.1" evidence="2"/>
<feature type="region of interest" description="Disordered" evidence="12">
    <location>
        <begin position="476"/>
        <end position="541"/>
    </location>
</feature>
<comment type="catalytic activity">
    <reaction evidence="9">
        <text>L-seryl-[protein] + ATP = O-phospho-L-seryl-[protein] + ADP + H(+)</text>
        <dbReference type="Rhea" id="RHEA:17989"/>
        <dbReference type="Rhea" id="RHEA-COMP:9863"/>
        <dbReference type="Rhea" id="RHEA-COMP:11604"/>
        <dbReference type="ChEBI" id="CHEBI:15378"/>
        <dbReference type="ChEBI" id="CHEBI:29999"/>
        <dbReference type="ChEBI" id="CHEBI:30616"/>
        <dbReference type="ChEBI" id="CHEBI:83421"/>
        <dbReference type="ChEBI" id="CHEBI:456216"/>
        <dbReference type="EC" id="2.7.11.1"/>
    </reaction>
</comment>
<dbReference type="Ensembl" id="ENSELUT00000001009.3">
    <property type="protein sequence ID" value="ENSELUP00000033309.3"/>
    <property type="gene ID" value="ENSELUG00000001416.3"/>
</dbReference>
<evidence type="ECO:0000256" key="4">
    <source>
        <dbReference type="ARBA" id="ARBA00022679"/>
    </source>
</evidence>
<evidence type="ECO:0000313" key="16">
    <source>
        <dbReference type="Proteomes" id="UP000265140"/>
    </source>
</evidence>
<feature type="region of interest" description="Disordered" evidence="12">
    <location>
        <begin position="289"/>
        <end position="332"/>
    </location>
</feature>
<dbReference type="PANTHER" id="PTHR47096:SF1">
    <property type="entry name" value="MISSHAPEN LIKE KINASE 1"/>
    <property type="match status" value="1"/>
</dbReference>
<evidence type="ECO:0000259" key="13">
    <source>
        <dbReference type="PROSITE" id="PS50011"/>
    </source>
</evidence>
<accession>A0A3P8ZXU9</accession>
<evidence type="ECO:0000256" key="3">
    <source>
        <dbReference type="ARBA" id="ARBA00022527"/>
    </source>
</evidence>
<reference evidence="15" key="2">
    <citation type="submission" date="2020-02" db="EMBL/GenBank/DDBJ databases">
        <title>Esox lucius (northern pike) genome, fEsoLuc1, primary haplotype.</title>
        <authorList>
            <person name="Myers G."/>
            <person name="Karagic N."/>
            <person name="Meyer A."/>
            <person name="Pippel M."/>
            <person name="Reichard M."/>
            <person name="Winkler S."/>
            <person name="Tracey A."/>
            <person name="Sims Y."/>
            <person name="Howe K."/>
            <person name="Rhie A."/>
            <person name="Formenti G."/>
            <person name="Durbin R."/>
            <person name="Fedrigo O."/>
            <person name="Jarvis E.D."/>
        </authorList>
    </citation>
    <scope>NUCLEOTIDE SEQUENCE [LARGE SCALE GENOMIC DNA]</scope>
</reference>